<dbReference type="InterPro" id="IPR011009">
    <property type="entry name" value="Kinase-like_dom_sf"/>
</dbReference>
<feature type="compositionally biased region" description="Basic and acidic residues" evidence="6">
    <location>
        <begin position="228"/>
        <end position="247"/>
    </location>
</feature>
<keyword evidence="2" id="KW-0808">Transferase</keyword>
<dbReference type="GO" id="GO:0005634">
    <property type="term" value="C:nucleus"/>
    <property type="evidence" value="ECO:0007669"/>
    <property type="project" value="TreeGrafter"/>
</dbReference>
<keyword evidence="4 8" id="KW-0418">Kinase</keyword>
<proteinExistence type="predicted"/>
<dbReference type="PROSITE" id="PS50011">
    <property type="entry name" value="PROTEIN_KINASE_DOM"/>
    <property type="match status" value="1"/>
</dbReference>
<reference evidence="8 9" key="1">
    <citation type="submission" date="2020-08" db="EMBL/GenBank/DDBJ databases">
        <authorList>
            <person name="Newling K."/>
            <person name="Davey J."/>
            <person name="Forrester S."/>
        </authorList>
    </citation>
    <scope>NUCLEOTIDE SEQUENCE [LARGE SCALE GENOMIC DNA]</scope>
    <source>
        <strain evidence="9">Crithidia deanei Carvalho (ATCC PRA-265)</strain>
    </source>
</reference>
<feature type="compositionally biased region" description="Low complexity" evidence="6">
    <location>
        <begin position="296"/>
        <end position="309"/>
    </location>
</feature>
<accession>A0A7G2CEP1</accession>
<evidence type="ECO:0000259" key="7">
    <source>
        <dbReference type="PROSITE" id="PS50011"/>
    </source>
</evidence>
<feature type="compositionally biased region" description="Pro residues" evidence="6">
    <location>
        <begin position="31"/>
        <end position="40"/>
    </location>
</feature>
<dbReference type="SUPFAM" id="SSF56112">
    <property type="entry name" value="Protein kinase-like (PK-like)"/>
    <property type="match status" value="1"/>
</dbReference>
<feature type="compositionally biased region" description="Low complexity" evidence="6">
    <location>
        <begin position="207"/>
        <end position="223"/>
    </location>
</feature>
<dbReference type="PANTHER" id="PTHR45646">
    <property type="entry name" value="SERINE/THREONINE-PROTEIN KINASE DOA-RELATED"/>
    <property type="match status" value="1"/>
</dbReference>
<dbReference type="GO" id="GO:0004674">
    <property type="term" value="F:protein serine/threonine kinase activity"/>
    <property type="evidence" value="ECO:0007669"/>
    <property type="project" value="UniProtKB-KW"/>
</dbReference>
<protein>
    <submittedName>
        <fullName evidence="8">Protein kinase domain containing protein, putative</fullName>
    </submittedName>
</protein>
<sequence>MQPNTPPRPERTTSTAKRGREEDPTSSQEVTPPPLPPPPKNAAQHNTIEEEEEEVPSPHAVTAGDVSALITSQPLPSSVEELLKAKQGRGSLLDSPPKKSENDSLHCEKRRHEEEQDDIIVSVQRKHKDPVNPTTLVKDSKNNTHSFKDAMRKKSFLTTTTTNNNNKASEVKETMASSSSSYTSNESPKKAGKEDNAVADKLERSDSSSSAYSASSSTSSSSSESDDEKTRYPRFDEKYRRQLDSRRQSGIQTPFLRFYNNNTKTVLYGRYEYVGLLGKGTYSKVVLAKPIFDGVSASTNNNSTSNNASMRAESKGDHRYSEEDFITGGPYVALKIFRNESSYRDAALEEATVLHLLSQPPRSLTSPPLAGGPSILEGKCLTTLSTVQNSPFKEYYSRHGRFVTFEEYIPHLQHPALVFPCMGSSLYEVIRRVRKTGKAESRRRFYKEWMRLKGNTNNNNNEVEDEEAKKKMKKQMKEDFKDAEERQVWLRGFPPYLVKSVLYQLLLFLKYVHSRGVAHTDLKPENIVFESTHTVPYDFEVCSMEYLPKDKTNNTDTNNAMETQLEQLNLNHSPTKQEEGAPFVPQINARRRSLPPPPDSPVTARLANFRHAFTMEVPLPLTNQVKVIDLGAAELFESFRHVSPIKDPKSDTPRKVSYFPIQTTHYRSPEVLLDLGWDSSADLFSVGCMIPELVTGECVFMPQDTLEHLAMLEQVIGPFQDPQQDQHAELGVDILRDVFATNKRTFSHYFHEYKKENSETTQCALKWPVSQDILRKEEKLEKIKKQQGGKTNYGAQGGEDTSKTGYGIELEPLVLTPLRDIKFVKKLKTIDEMLAHEPLLLDLTKKLLNYHPFLRPTAAEALEHPYFQHD</sequence>
<dbReference type="Gene3D" id="1.10.510.10">
    <property type="entry name" value="Transferase(Phosphotransferase) domain 1"/>
    <property type="match status" value="2"/>
</dbReference>
<dbReference type="Proteomes" id="UP000515908">
    <property type="component" value="Chromosome 08"/>
</dbReference>
<dbReference type="VEuPathDB" id="TriTrypDB:ADEAN_000481200"/>
<dbReference type="SMART" id="SM00220">
    <property type="entry name" value="S_TKc"/>
    <property type="match status" value="1"/>
</dbReference>
<feature type="region of interest" description="Disordered" evidence="6">
    <location>
        <begin position="1"/>
        <end position="247"/>
    </location>
</feature>
<dbReference type="PROSITE" id="PS00108">
    <property type="entry name" value="PROTEIN_KINASE_ST"/>
    <property type="match status" value="1"/>
</dbReference>
<dbReference type="PANTHER" id="PTHR45646:SF11">
    <property type="entry name" value="SERINE_THREONINE-PROTEIN KINASE DOA"/>
    <property type="match status" value="1"/>
</dbReference>
<feature type="domain" description="Protein kinase" evidence="7">
    <location>
        <begin position="271"/>
        <end position="867"/>
    </location>
</feature>
<feature type="compositionally biased region" description="Basic and acidic residues" evidence="6">
    <location>
        <begin position="187"/>
        <end position="206"/>
    </location>
</feature>
<feature type="compositionally biased region" description="Basic and acidic residues" evidence="6">
    <location>
        <begin position="138"/>
        <end position="152"/>
    </location>
</feature>
<dbReference type="InterPro" id="IPR051175">
    <property type="entry name" value="CLK_kinases"/>
</dbReference>
<name>A0A7G2CEP1_9TRYP</name>
<feature type="compositionally biased region" description="Basic and acidic residues" evidence="6">
    <location>
        <begin position="96"/>
        <end position="114"/>
    </location>
</feature>
<keyword evidence="3" id="KW-0547">Nucleotide-binding</keyword>
<dbReference type="EMBL" id="LR877152">
    <property type="protein sequence ID" value="CAD2217334.1"/>
    <property type="molecule type" value="Genomic_DNA"/>
</dbReference>
<evidence type="ECO:0000256" key="5">
    <source>
        <dbReference type="ARBA" id="ARBA00022840"/>
    </source>
</evidence>
<evidence type="ECO:0000256" key="1">
    <source>
        <dbReference type="ARBA" id="ARBA00022527"/>
    </source>
</evidence>
<keyword evidence="9" id="KW-1185">Reference proteome</keyword>
<feature type="compositionally biased region" description="Low complexity" evidence="6">
    <location>
        <begin position="177"/>
        <end position="186"/>
    </location>
</feature>
<dbReference type="InterPro" id="IPR008271">
    <property type="entry name" value="Ser/Thr_kinase_AS"/>
</dbReference>
<dbReference type="GO" id="GO:0005524">
    <property type="term" value="F:ATP binding"/>
    <property type="evidence" value="ECO:0007669"/>
    <property type="project" value="UniProtKB-KW"/>
</dbReference>
<evidence type="ECO:0000256" key="2">
    <source>
        <dbReference type="ARBA" id="ARBA00022679"/>
    </source>
</evidence>
<dbReference type="InterPro" id="IPR000719">
    <property type="entry name" value="Prot_kinase_dom"/>
</dbReference>
<evidence type="ECO:0000256" key="3">
    <source>
        <dbReference type="ARBA" id="ARBA00022741"/>
    </source>
</evidence>
<evidence type="ECO:0000256" key="6">
    <source>
        <dbReference type="SAM" id="MobiDB-lite"/>
    </source>
</evidence>
<evidence type="ECO:0000256" key="4">
    <source>
        <dbReference type="ARBA" id="ARBA00022777"/>
    </source>
</evidence>
<dbReference type="AlphaFoldDB" id="A0A7G2CEP1"/>
<keyword evidence="5" id="KW-0067">ATP-binding</keyword>
<dbReference type="OrthoDB" id="283111at2759"/>
<evidence type="ECO:0000313" key="9">
    <source>
        <dbReference type="Proteomes" id="UP000515908"/>
    </source>
</evidence>
<evidence type="ECO:0000313" key="8">
    <source>
        <dbReference type="EMBL" id="CAD2217334.1"/>
    </source>
</evidence>
<feature type="region of interest" description="Disordered" evidence="6">
    <location>
        <begin position="296"/>
        <end position="316"/>
    </location>
</feature>
<organism evidence="8 9">
    <name type="scientific">Angomonas deanei</name>
    <dbReference type="NCBI Taxonomy" id="59799"/>
    <lineage>
        <taxon>Eukaryota</taxon>
        <taxon>Discoba</taxon>
        <taxon>Euglenozoa</taxon>
        <taxon>Kinetoplastea</taxon>
        <taxon>Metakinetoplastina</taxon>
        <taxon>Trypanosomatida</taxon>
        <taxon>Trypanosomatidae</taxon>
        <taxon>Strigomonadinae</taxon>
        <taxon>Angomonas</taxon>
    </lineage>
</organism>
<gene>
    <name evidence="8" type="ORF">ADEAN_000481200</name>
</gene>
<dbReference type="Pfam" id="PF00069">
    <property type="entry name" value="Pkinase"/>
    <property type="match status" value="2"/>
</dbReference>
<keyword evidence="1" id="KW-0723">Serine/threonine-protein kinase</keyword>
<dbReference type="Gene3D" id="3.30.200.20">
    <property type="entry name" value="Phosphorylase Kinase, domain 1"/>
    <property type="match status" value="1"/>
</dbReference>